<name>A0A645H7W7_9ZZZZ</name>
<organism evidence="1">
    <name type="scientific">bioreactor metagenome</name>
    <dbReference type="NCBI Taxonomy" id="1076179"/>
    <lineage>
        <taxon>unclassified sequences</taxon>
        <taxon>metagenomes</taxon>
        <taxon>ecological metagenomes</taxon>
    </lineage>
</organism>
<reference evidence="1" key="1">
    <citation type="submission" date="2019-08" db="EMBL/GenBank/DDBJ databases">
        <authorList>
            <person name="Kucharzyk K."/>
            <person name="Murdoch R.W."/>
            <person name="Higgins S."/>
            <person name="Loffler F."/>
        </authorList>
    </citation>
    <scope>NUCLEOTIDE SEQUENCE</scope>
</reference>
<protein>
    <submittedName>
        <fullName evidence="1">Uncharacterized protein</fullName>
    </submittedName>
</protein>
<accession>A0A645H7W7</accession>
<evidence type="ECO:0000313" key="1">
    <source>
        <dbReference type="EMBL" id="MPN35121.1"/>
    </source>
</evidence>
<dbReference type="EMBL" id="VSSQ01088514">
    <property type="protein sequence ID" value="MPN35121.1"/>
    <property type="molecule type" value="Genomic_DNA"/>
</dbReference>
<sequence length="142" mass="16586">MRIILVIYQNFSMGKELQFFCYFLLLTDKVFLMGIANVRKNPDGRTHNMFELSHLSRHGNTGFENTQLRIGSQLPNRQRNANLRIIATWRTNNFTILVQKLEKPFLHDCFTVTAGNPDDRYRELPAMCRSNLLQSHEGIIDQ</sequence>
<gene>
    <name evidence="1" type="ORF">SDC9_182616</name>
</gene>
<dbReference type="AlphaFoldDB" id="A0A645H7W7"/>
<proteinExistence type="predicted"/>
<comment type="caution">
    <text evidence="1">The sequence shown here is derived from an EMBL/GenBank/DDBJ whole genome shotgun (WGS) entry which is preliminary data.</text>
</comment>